<dbReference type="SUPFAM" id="SSF46785">
    <property type="entry name" value="Winged helix' DNA-binding domain"/>
    <property type="match status" value="1"/>
</dbReference>
<protein>
    <recommendedName>
        <fullName evidence="8">IclR family transcriptional regulator</fullName>
    </recommendedName>
</protein>
<keyword evidence="3" id="KW-0804">Transcription</keyword>
<dbReference type="PROSITE" id="PS51078">
    <property type="entry name" value="ICLR_ED"/>
    <property type="match status" value="1"/>
</dbReference>
<dbReference type="RefSeq" id="WP_285663010.1">
    <property type="nucleotide sequence ID" value="NZ_BSTX01000002.1"/>
</dbReference>
<dbReference type="PANTHER" id="PTHR30136">
    <property type="entry name" value="HELIX-TURN-HELIX TRANSCRIPTIONAL REGULATOR, ICLR FAMILY"/>
    <property type="match status" value="1"/>
</dbReference>
<dbReference type="InterPro" id="IPR014757">
    <property type="entry name" value="Tscrpt_reg_IclR_C"/>
</dbReference>
<dbReference type="Proteomes" id="UP001165079">
    <property type="component" value="Unassembled WGS sequence"/>
</dbReference>
<evidence type="ECO:0000259" key="5">
    <source>
        <dbReference type="PROSITE" id="PS51078"/>
    </source>
</evidence>
<evidence type="ECO:0000313" key="7">
    <source>
        <dbReference type="Proteomes" id="UP001165079"/>
    </source>
</evidence>
<dbReference type="GO" id="GO:0045892">
    <property type="term" value="P:negative regulation of DNA-templated transcription"/>
    <property type="evidence" value="ECO:0007669"/>
    <property type="project" value="TreeGrafter"/>
</dbReference>
<dbReference type="Gene3D" id="1.10.10.10">
    <property type="entry name" value="Winged helix-like DNA-binding domain superfamily/Winged helix DNA-binding domain"/>
    <property type="match status" value="1"/>
</dbReference>
<evidence type="ECO:0000313" key="6">
    <source>
        <dbReference type="EMBL" id="GLZ77829.1"/>
    </source>
</evidence>
<dbReference type="Pfam" id="PF09339">
    <property type="entry name" value="HTH_IclR"/>
    <property type="match status" value="1"/>
</dbReference>
<dbReference type="PROSITE" id="PS51077">
    <property type="entry name" value="HTH_ICLR"/>
    <property type="match status" value="1"/>
</dbReference>
<gene>
    <name evidence="6" type="ORF">Afil01_26360</name>
</gene>
<keyword evidence="1" id="KW-0805">Transcription regulation</keyword>
<dbReference type="SUPFAM" id="SSF55781">
    <property type="entry name" value="GAF domain-like"/>
    <property type="match status" value="1"/>
</dbReference>
<dbReference type="GO" id="GO:0003677">
    <property type="term" value="F:DNA binding"/>
    <property type="evidence" value="ECO:0007669"/>
    <property type="project" value="UniProtKB-KW"/>
</dbReference>
<evidence type="ECO:0000259" key="4">
    <source>
        <dbReference type="PROSITE" id="PS51077"/>
    </source>
</evidence>
<keyword evidence="2" id="KW-0238">DNA-binding</keyword>
<dbReference type="InterPro" id="IPR029016">
    <property type="entry name" value="GAF-like_dom_sf"/>
</dbReference>
<dbReference type="SMART" id="SM00346">
    <property type="entry name" value="HTH_ICLR"/>
    <property type="match status" value="1"/>
</dbReference>
<dbReference type="Pfam" id="PF01614">
    <property type="entry name" value="IclR_C"/>
    <property type="match status" value="1"/>
</dbReference>
<dbReference type="EMBL" id="BSTX01000002">
    <property type="protein sequence ID" value="GLZ77829.1"/>
    <property type="molecule type" value="Genomic_DNA"/>
</dbReference>
<sequence length="255" mass="27346">MKADGPGAAEKLIILLHEMGRAERAVGVSELARAVALPKSTVHRLLATLERAGAVRRLGPRYALQADSVWERAGRHQRVLLVRTVSPYLLELYDLTGLAASYAVPAQGGVLFPASVYPHAFTRSVMRTATLVPPHCTASGKVLLAHDPDLRDRFLARPALAPMTRFTLTDPRRLDGELLAVRRDGVAHDRQEHLLGIWTTAVPVLDGRGRVLGALSLAASGRAPGAAGERALRGVARAMAPAVAEVLHRAETRSA</sequence>
<dbReference type="GO" id="GO:0003700">
    <property type="term" value="F:DNA-binding transcription factor activity"/>
    <property type="evidence" value="ECO:0007669"/>
    <property type="project" value="TreeGrafter"/>
</dbReference>
<dbReference type="Gene3D" id="3.30.450.40">
    <property type="match status" value="1"/>
</dbReference>
<dbReference type="InterPro" id="IPR036390">
    <property type="entry name" value="WH_DNA-bd_sf"/>
</dbReference>
<dbReference type="InterPro" id="IPR050707">
    <property type="entry name" value="HTH_MetabolicPath_Reg"/>
</dbReference>
<organism evidence="6 7">
    <name type="scientific">Actinorhabdospora filicis</name>
    <dbReference type="NCBI Taxonomy" id="1785913"/>
    <lineage>
        <taxon>Bacteria</taxon>
        <taxon>Bacillati</taxon>
        <taxon>Actinomycetota</taxon>
        <taxon>Actinomycetes</taxon>
        <taxon>Micromonosporales</taxon>
        <taxon>Micromonosporaceae</taxon>
        <taxon>Actinorhabdospora</taxon>
    </lineage>
</organism>
<dbReference type="InterPro" id="IPR005471">
    <property type="entry name" value="Tscrpt_reg_IclR_N"/>
</dbReference>
<evidence type="ECO:0000256" key="1">
    <source>
        <dbReference type="ARBA" id="ARBA00023015"/>
    </source>
</evidence>
<evidence type="ECO:0008006" key="8">
    <source>
        <dbReference type="Google" id="ProtNLM"/>
    </source>
</evidence>
<evidence type="ECO:0000256" key="2">
    <source>
        <dbReference type="ARBA" id="ARBA00023125"/>
    </source>
</evidence>
<accession>A0A9W6SLC1</accession>
<reference evidence="6" key="1">
    <citation type="submission" date="2023-03" db="EMBL/GenBank/DDBJ databases">
        <title>Actinorhabdospora filicis NBRC 111898.</title>
        <authorList>
            <person name="Ichikawa N."/>
            <person name="Sato H."/>
            <person name="Tonouchi N."/>
        </authorList>
    </citation>
    <scope>NUCLEOTIDE SEQUENCE</scope>
    <source>
        <strain evidence="6">NBRC 111898</strain>
    </source>
</reference>
<keyword evidence="7" id="KW-1185">Reference proteome</keyword>
<feature type="domain" description="IclR-ED" evidence="5">
    <location>
        <begin position="68"/>
        <end position="249"/>
    </location>
</feature>
<dbReference type="AlphaFoldDB" id="A0A9W6SLC1"/>
<comment type="caution">
    <text evidence="6">The sequence shown here is derived from an EMBL/GenBank/DDBJ whole genome shotgun (WGS) entry which is preliminary data.</text>
</comment>
<dbReference type="PANTHER" id="PTHR30136:SF24">
    <property type="entry name" value="HTH-TYPE TRANSCRIPTIONAL REPRESSOR ALLR"/>
    <property type="match status" value="1"/>
</dbReference>
<evidence type="ECO:0000256" key="3">
    <source>
        <dbReference type="ARBA" id="ARBA00023163"/>
    </source>
</evidence>
<proteinExistence type="predicted"/>
<name>A0A9W6SLC1_9ACTN</name>
<feature type="domain" description="HTH iclR-type" evidence="4">
    <location>
        <begin position="6"/>
        <end position="66"/>
    </location>
</feature>
<dbReference type="InterPro" id="IPR036388">
    <property type="entry name" value="WH-like_DNA-bd_sf"/>
</dbReference>